<feature type="domain" description="RRM" evidence="5">
    <location>
        <begin position="37"/>
        <end position="115"/>
    </location>
</feature>
<accession>A0ABQ5A9E6</accession>
<feature type="transmembrane region" description="Helical" evidence="4">
    <location>
        <begin position="118"/>
        <end position="141"/>
    </location>
</feature>
<dbReference type="Gene3D" id="3.30.70.330">
    <property type="match status" value="1"/>
</dbReference>
<reference evidence="6" key="2">
    <citation type="submission" date="2022-01" db="EMBL/GenBank/DDBJ databases">
        <authorList>
            <person name="Yamashiro T."/>
            <person name="Shiraishi A."/>
            <person name="Satake H."/>
            <person name="Nakayama K."/>
        </authorList>
    </citation>
    <scope>NUCLEOTIDE SEQUENCE</scope>
</reference>
<dbReference type="Proteomes" id="UP001151760">
    <property type="component" value="Unassembled WGS sequence"/>
</dbReference>
<dbReference type="EMBL" id="BQNB010012079">
    <property type="protein sequence ID" value="GJS98912.1"/>
    <property type="molecule type" value="Genomic_DNA"/>
</dbReference>
<evidence type="ECO:0000256" key="2">
    <source>
        <dbReference type="PROSITE-ProRule" id="PRU00176"/>
    </source>
</evidence>
<evidence type="ECO:0000259" key="5">
    <source>
        <dbReference type="PROSITE" id="PS50102"/>
    </source>
</evidence>
<evidence type="ECO:0000313" key="6">
    <source>
        <dbReference type="EMBL" id="GJS98912.1"/>
    </source>
</evidence>
<reference evidence="6" key="1">
    <citation type="journal article" date="2022" name="Int. J. Mol. Sci.">
        <title>Draft Genome of Tanacetum Coccineum: Genomic Comparison of Closely Related Tanacetum-Family Plants.</title>
        <authorList>
            <person name="Yamashiro T."/>
            <person name="Shiraishi A."/>
            <person name="Nakayama K."/>
            <person name="Satake H."/>
        </authorList>
    </citation>
    <scope>NUCLEOTIDE SEQUENCE</scope>
</reference>
<evidence type="ECO:0000256" key="1">
    <source>
        <dbReference type="ARBA" id="ARBA00022884"/>
    </source>
</evidence>
<name>A0ABQ5A9E6_9ASTR</name>
<dbReference type="PANTHER" id="PTHR48024">
    <property type="entry name" value="GEO13361P1-RELATED"/>
    <property type="match status" value="1"/>
</dbReference>
<comment type="caution">
    <text evidence="6">The sequence shown here is derived from an EMBL/GenBank/DDBJ whole genome shotgun (WGS) entry which is preliminary data.</text>
</comment>
<dbReference type="PROSITE" id="PS50102">
    <property type="entry name" value="RRM"/>
    <property type="match status" value="1"/>
</dbReference>
<feature type="compositionally biased region" description="Polar residues" evidence="3">
    <location>
        <begin position="230"/>
        <end position="244"/>
    </location>
</feature>
<keyword evidence="4" id="KW-0472">Membrane</keyword>
<dbReference type="InterPro" id="IPR035979">
    <property type="entry name" value="RBD_domain_sf"/>
</dbReference>
<evidence type="ECO:0000256" key="4">
    <source>
        <dbReference type="SAM" id="Phobius"/>
    </source>
</evidence>
<evidence type="ECO:0000313" key="7">
    <source>
        <dbReference type="Proteomes" id="UP001151760"/>
    </source>
</evidence>
<sequence length="267" mass="28533">MSIRIRIIEKRGGRSRTFKHIDGAVKALVEPSKKIDGRITVAQLASAKDSMASNVDAFGEIEEGPLGFDKQSGRAKGFAFFVYKSEEGARRAVVDSVKSIDGHQVMCKMAVDGKKEIAVWLLFEWCFNIIAFDSIVVAVIIKCKLIVKLNASFISVSYCRVGRGAIIPKVMSLPGLIPCGMNPFGGLNLVGGRTSYSGYPGGPSLLPHQNPPPSGTGPPSHIVAGFPAGTTETNNVDMPSYPTQPNMPPAGPRGPHGGMYQGGHPYY</sequence>
<evidence type="ECO:0000256" key="3">
    <source>
        <dbReference type="SAM" id="MobiDB-lite"/>
    </source>
</evidence>
<keyword evidence="4" id="KW-1133">Transmembrane helix</keyword>
<keyword evidence="4" id="KW-0812">Transmembrane</keyword>
<protein>
    <submittedName>
        <fullName evidence="6">UBP1-associated protein 2C-like protein</fullName>
    </submittedName>
</protein>
<feature type="region of interest" description="Disordered" evidence="3">
    <location>
        <begin position="201"/>
        <end position="267"/>
    </location>
</feature>
<proteinExistence type="predicted"/>
<dbReference type="InterPro" id="IPR000504">
    <property type="entry name" value="RRM_dom"/>
</dbReference>
<organism evidence="6 7">
    <name type="scientific">Tanacetum coccineum</name>
    <dbReference type="NCBI Taxonomy" id="301880"/>
    <lineage>
        <taxon>Eukaryota</taxon>
        <taxon>Viridiplantae</taxon>
        <taxon>Streptophyta</taxon>
        <taxon>Embryophyta</taxon>
        <taxon>Tracheophyta</taxon>
        <taxon>Spermatophyta</taxon>
        <taxon>Magnoliopsida</taxon>
        <taxon>eudicotyledons</taxon>
        <taxon>Gunneridae</taxon>
        <taxon>Pentapetalae</taxon>
        <taxon>asterids</taxon>
        <taxon>campanulids</taxon>
        <taxon>Asterales</taxon>
        <taxon>Asteraceae</taxon>
        <taxon>Asteroideae</taxon>
        <taxon>Anthemideae</taxon>
        <taxon>Anthemidinae</taxon>
        <taxon>Tanacetum</taxon>
    </lineage>
</organism>
<dbReference type="SUPFAM" id="SSF54928">
    <property type="entry name" value="RNA-binding domain, RBD"/>
    <property type="match status" value="1"/>
</dbReference>
<dbReference type="InterPro" id="IPR050886">
    <property type="entry name" value="RNA-binding_reg"/>
</dbReference>
<gene>
    <name evidence="6" type="ORF">Tco_0820082</name>
</gene>
<keyword evidence="1 2" id="KW-0694">RNA-binding</keyword>
<dbReference type="InterPro" id="IPR012677">
    <property type="entry name" value="Nucleotide-bd_a/b_plait_sf"/>
</dbReference>
<dbReference type="PANTHER" id="PTHR48024:SF25">
    <property type="entry name" value="UBP1-ASSOCIATED PROTEIN 2C"/>
    <property type="match status" value="1"/>
</dbReference>
<keyword evidence="7" id="KW-1185">Reference proteome</keyword>